<sequence length="54" mass="6160">LRHDNTPTHSSYLIETFFSQTPHSCGLSSRLPTLLIWKHLTVLQAENSAERDPI</sequence>
<evidence type="ECO:0000313" key="1">
    <source>
        <dbReference type="EMBL" id="CEK92910.1"/>
    </source>
</evidence>
<name>A0A0B7BLD3_9EUPU</name>
<proteinExistence type="predicted"/>
<gene>
    <name evidence="1" type="primary">ORF190899</name>
</gene>
<dbReference type="EMBL" id="HACG01046045">
    <property type="protein sequence ID" value="CEK92910.1"/>
    <property type="molecule type" value="Transcribed_RNA"/>
</dbReference>
<reference evidence="1" key="1">
    <citation type="submission" date="2014-12" db="EMBL/GenBank/DDBJ databases">
        <title>Insight into the proteome of Arion vulgaris.</title>
        <authorList>
            <person name="Aradska J."/>
            <person name="Bulat T."/>
            <person name="Smidak R."/>
            <person name="Sarate P."/>
            <person name="Gangsoo J."/>
            <person name="Sialana F."/>
            <person name="Bilban M."/>
            <person name="Lubec G."/>
        </authorList>
    </citation>
    <scope>NUCLEOTIDE SEQUENCE</scope>
    <source>
        <tissue evidence="1">Skin</tissue>
    </source>
</reference>
<organism evidence="1">
    <name type="scientific">Arion vulgaris</name>
    <dbReference type="NCBI Taxonomy" id="1028688"/>
    <lineage>
        <taxon>Eukaryota</taxon>
        <taxon>Metazoa</taxon>
        <taxon>Spiralia</taxon>
        <taxon>Lophotrochozoa</taxon>
        <taxon>Mollusca</taxon>
        <taxon>Gastropoda</taxon>
        <taxon>Heterobranchia</taxon>
        <taxon>Euthyneura</taxon>
        <taxon>Panpulmonata</taxon>
        <taxon>Eupulmonata</taxon>
        <taxon>Stylommatophora</taxon>
        <taxon>Helicina</taxon>
        <taxon>Arionoidea</taxon>
        <taxon>Arionidae</taxon>
        <taxon>Arion</taxon>
    </lineage>
</organism>
<accession>A0A0B7BLD3</accession>
<feature type="non-terminal residue" evidence="1">
    <location>
        <position position="1"/>
    </location>
</feature>
<protein>
    <submittedName>
        <fullName evidence="1">Uncharacterized protein</fullName>
    </submittedName>
</protein>
<dbReference type="AlphaFoldDB" id="A0A0B7BLD3"/>